<gene>
    <name evidence="1" type="ORF">DVH24_038663</name>
</gene>
<accession>A0A498K7Y6</accession>
<name>A0A498K7Y6_MALDO</name>
<sequence length="70" mass="7629">MRRICDGSNGLGILHLEIRDDGVDGGRVERGVDVEVDNVIVEIVVGIEVIKRLSLTERVEGSLEENSKVA</sequence>
<reference evidence="1 2" key="1">
    <citation type="submission" date="2018-10" db="EMBL/GenBank/DDBJ databases">
        <title>A high-quality apple genome assembly.</title>
        <authorList>
            <person name="Hu J."/>
        </authorList>
    </citation>
    <scope>NUCLEOTIDE SEQUENCE [LARGE SCALE GENOMIC DNA]</scope>
    <source>
        <strain evidence="2">cv. HFTH1</strain>
        <tissue evidence="1">Young leaf</tissue>
    </source>
</reference>
<keyword evidence="2" id="KW-1185">Reference proteome</keyword>
<protein>
    <submittedName>
        <fullName evidence="1">Uncharacterized protein</fullName>
    </submittedName>
</protein>
<proteinExistence type="predicted"/>
<dbReference type="AlphaFoldDB" id="A0A498K7Y6"/>
<organism evidence="1 2">
    <name type="scientific">Malus domestica</name>
    <name type="common">Apple</name>
    <name type="synonym">Pyrus malus</name>
    <dbReference type="NCBI Taxonomy" id="3750"/>
    <lineage>
        <taxon>Eukaryota</taxon>
        <taxon>Viridiplantae</taxon>
        <taxon>Streptophyta</taxon>
        <taxon>Embryophyta</taxon>
        <taxon>Tracheophyta</taxon>
        <taxon>Spermatophyta</taxon>
        <taxon>Magnoliopsida</taxon>
        <taxon>eudicotyledons</taxon>
        <taxon>Gunneridae</taxon>
        <taxon>Pentapetalae</taxon>
        <taxon>rosids</taxon>
        <taxon>fabids</taxon>
        <taxon>Rosales</taxon>
        <taxon>Rosaceae</taxon>
        <taxon>Amygdaloideae</taxon>
        <taxon>Maleae</taxon>
        <taxon>Malus</taxon>
    </lineage>
</organism>
<evidence type="ECO:0000313" key="1">
    <source>
        <dbReference type="EMBL" id="RXI04389.1"/>
    </source>
</evidence>
<dbReference type="EMBL" id="RDQH01000329">
    <property type="protein sequence ID" value="RXI04389.1"/>
    <property type="molecule type" value="Genomic_DNA"/>
</dbReference>
<dbReference type="Proteomes" id="UP000290289">
    <property type="component" value="Chromosome 3"/>
</dbReference>
<evidence type="ECO:0000313" key="2">
    <source>
        <dbReference type="Proteomes" id="UP000290289"/>
    </source>
</evidence>
<comment type="caution">
    <text evidence="1">The sequence shown here is derived from an EMBL/GenBank/DDBJ whole genome shotgun (WGS) entry which is preliminary data.</text>
</comment>